<feature type="domain" description="Mechanosensitive ion channel transmembrane helices 2/3" evidence="11">
    <location>
        <begin position="395"/>
        <end position="435"/>
    </location>
</feature>
<dbReference type="GO" id="GO:0008381">
    <property type="term" value="F:mechanosensitive monoatomic ion channel activity"/>
    <property type="evidence" value="ECO:0007669"/>
    <property type="project" value="UniProtKB-ARBA"/>
</dbReference>
<dbReference type="InterPro" id="IPR023408">
    <property type="entry name" value="MscS_beta-dom_sf"/>
</dbReference>
<dbReference type="RefSeq" id="WP_092912766.1">
    <property type="nucleotide sequence ID" value="NZ_FOXB01000023.1"/>
</dbReference>
<feature type="transmembrane region" description="Helical" evidence="7">
    <location>
        <begin position="319"/>
        <end position="339"/>
    </location>
</feature>
<feature type="transmembrane region" description="Helical" evidence="7">
    <location>
        <begin position="268"/>
        <end position="290"/>
    </location>
</feature>
<dbReference type="AlphaFoldDB" id="A0A1I5QYX7"/>
<evidence type="ECO:0000313" key="13">
    <source>
        <dbReference type="Proteomes" id="UP000199227"/>
    </source>
</evidence>
<evidence type="ECO:0000256" key="7">
    <source>
        <dbReference type="SAM" id="Phobius"/>
    </source>
</evidence>
<dbReference type="InterPro" id="IPR011066">
    <property type="entry name" value="MscS_channel_C_sf"/>
</dbReference>
<protein>
    <submittedName>
        <fullName evidence="12">MscS family membrane protein</fullName>
    </submittedName>
</protein>
<evidence type="ECO:0000259" key="11">
    <source>
        <dbReference type="Pfam" id="PF21088"/>
    </source>
</evidence>
<dbReference type="Proteomes" id="UP000199227">
    <property type="component" value="Unassembled WGS sequence"/>
</dbReference>
<accession>A0A1I5QYX7</accession>
<name>A0A1I5QYX7_9BACT</name>
<dbReference type="EMBL" id="FOXB01000023">
    <property type="protein sequence ID" value="SFP51462.1"/>
    <property type="molecule type" value="Genomic_DNA"/>
</dbReference>
<evidence type="ECO:0000259" key="10">
    <source>
        <dbReference type="Pfam" id="PF21082"/>
    </source>
</evidence>
<dbReference type="Pfam" id="PF00924">
    <property type="entry name" value="MS_channel_2nd"/>
    <property type="match status" value="1"/>
</dbReference>
<evidence type="ECO:0000256" key="5">
    <source>
        <dbReference type="ARBA" id="ARBA00022989"/>
    </source>
</evidence>
<evidence type="ECO:0000259" key="9">
    <source>
        <dbReference type="Pfam" id="PF00924"/>
    </source>
</evidence>
<dbReference type="SUPFAM" id="SSF50182">
    <property type="entry name" value="Sm-like ribonucleoproteins"/>
    <property type="match status" value="1"/>
</dbReference>
<evidence type="ECO:0000256" key="8">
    <source>
        <dbReference type="SAM" id="SignalP"/>
    </source>
</evidence>
<dbReference type="PANTHER" id="PTHR43634:SF2">
    <property type="entry name" value="LOW CONDUCTANCE MECHANOSENSITIVE CHANNEL YNAI"/>
    <property type="match status" value="1"/>
</dbReference>
<keyword evidence="3" id="KW-1003">Cell membrane</keyword>
<reference evidence="12 13" key="1">
    <citation type="submission" date="2016-10" db="EMBL/GenBank/DDBJ databases">
        <authorList>
            <person name="de Groot N.N."/>
        </authorList>
    </citation>
    <scope>NUCLEOTIDE SEQUENCE [LARGE SCALE GENOMIC DNA]</scope>
    <source>
        <strain evidence="12 13">EP1-55-1</strain>
    </source>
</reference>
<keyword evidence="8" id="KW-0732">Signal</keyword>
<feature type="domain" description="Mechanosensitive ion channel MscS" evidence="9">
    <location>
        <begin position="436"/>
        <end position="503"/>
    </location>
</feature>
<comment type="similarity">
    <text evidence="2">Belongs to the MscS (TC 1.A.23) family.</text>
</comment>
<dbReference type="Gene3D" id="1.10.287.1260">
    <property type="match status" value="1"/>
</dbReference>
<feature type="chain" id="PRO_5011762553" evidence="8">
    <location>
        <begin position="19"/>
        <end position="652"/>
    </location>
</feature>
<dbReference type="SUPFAM" id="SSF82689">
    <property type="entry name" value="Mechanosensitive channel protein MscS (YggB), C-terminal domain"/>
    <property type="match status" value="1"/>
</dbReference>
<keyword evidence="4 7" id="KW-0812">Transmembrane</keyword>
<dbReference type="PROSITE" id="PS01246">
    <property type="entry name" value="UPF0003"/>
    <property type="match status" value="1"/>
</dbReference>
<evidence type="ECO:0000256" key="1">
    <source>
        <dbReference type="ARBA" id="ARBA00004651"/>
    </source>
</evidence>
<dbReference type="InterPro" id="IPR049142">
    <property type="entry name" value="MS_channel_1st"/>
</dbReference>
<keyword evidence="13" id="KW-1185">Reference proteome</keyword>
<proteinExistence type="inferred from homology"/>
<dbReference type="InterPro" id="IPR049278">
    <property type="entry name" value="MS_channel_C"/>
</dbReference>
<keyword evidence="5 7" id="KW-1133">Transmembrane helix</keyword>
<sequence length="652" mass="75039">MKKINLLFPFLLVTCLLASSSFWQTFIDIQNELYAHKIVESKVLEPIKDSNITKNETKMQTSEEDVTKLIDKRVQKFNELIALIKEKPYEVKSRNNPYYNSSEVDSIRAKLKTRITVNSKYGYKVAVTRDKIALATLQTKEHIYNFFVNLAENWTKLDAKAIESIIKKERDWLKTIDISTFKKFYELSKNDNNQISQQIVSNYLELRVQVDFYQDFLDYLLSNPTLLKYRSLTAILNLNSMIDNINSISSFAKINTTLRYIHLDMGRLVLFVLIMLFAWSASYLIYYRIYAFLKKQIIKKEDAVDDLLLANLNGIRRPFLILVIAFGFELGLEVLLYPSALPEKLILFLYALYLGIIVYILLILVDSIFTEYLFKKDELKNRHLRQELVNLILSIVKVTIVIIAGFMLLVRMGVNITGLLASLGIGGLAVALAAQNTLSNFFGLLKIIFDNSFSQGDWIETKDVEGTVVEIGFISTMIRTFDNALITVPNANLANSYIKNWSKRSVGRRIKMHIGVSYGASRESVMKAIDEIAAMLESHPGIATPKRVDKKVIVKSKREKKLVSIEDKYGIKTTLLVYLDEFADSSINILIYTFSKTVVWKEWLEIKQDVLLKIWEILERNNLEFAFPSQSIYFDPENVEKSFKAISEKPKV</sequence>
<dbReference type="InterPro" id="IPR010920">
    <property type="entry name" value="LSM_dom_sf"/>
</dbReference>
<dbReference type="InterPro" id="IPR011014">
    <property type="entry name" value="MscS_channel_TM-2"/>
</dbReference>
<dbReference type="InterPro" id="IPR006685">
    <property type="entry name" value="MscS_channel_2nd"/>
</dbReference>
<feature type="domain" description="Mechanosensitive ion channel MscS C-terminal" evidence="10">
    <location>
        <begin position="510"/>
        <end position="625"/>
    </location>
</feature>
<evidence type="ECO:0000256" key="6">
    <source>
        <dbReference type="ARBA" id="ARBA00023136"/>
    </source>
</evidence>
<dbReference type="OrthoDB" id="9775207at2"/>
<dbReference type="Pfam" id="PF21082">
    <property type="entry name" value="MS_channel_3rd"/>
    <property type="match status" value="1"/>
</dbReference>
<dbReference type="GO" id="GO:0005886">
    <property type="term" value="C:plasma membrane"/>
    <property type="evidence" value="ECO:0007669"/>
    <property type="project" value="UniProtKB-SubCell"/>
</dbReference>
<feature type="transmembrane region" description="Helical" evidence="7">
    <location>
        <begin position="345"/>
        <end position="368"/>
    </location>
</feature>
<dbReference type="Gene3D" id="3.30.70.100">
    <property type="match status" value="1"/>
</dbReference>
<dbReference type="Gene3D" id="2.30.30.60">
    <property type="match status" value="1"/>
</dbReference>
<feature type="transmembrane region" description="Helical" evidence="7">
    <location>
        <begin position="388"/>
        <end position="410"/>
    </location>
</feature>
<feature type="signal peptide" evidence="8">
    <location>
        <begin position="1"/>
        <end position="18"/>
    </location>
</feature>
<dbReference type="InterPro" id="IPR006686">
    <property type="entry name" value="MscS_channel_CS"/>
</dbReference>
<evidence type="ECO:0000256" key="2">
    <source>
        <dbReference type="ARBA" id="ARBA00008017"/>
    </source>
</evidence>
<gene>
    <name evidence="12" type="ORF">SAMN05216234_12324</name>
</gene>
<dbReference type="Pfam" id="PF21088">
    <property type="entry name" value="MS_channel_1st"/>
    <property type="match status" value="1"/>
</dbReference>
<dbReference type="InterPro" id="IPR045042">
    <property type="entry name" value="YnaI-like"/>
</dbReference>
<dbReference type="PANTHER" id="PTHR43634">
    <property type="entry name" value="OW CONDUCTANCE MECHANOSENSITIVE CHANNEL"/>
    <property type="match status" value="1"/>
</dbReference>
<comment type="subcellular location">
    <subcellularLocation>
        <location evidence="1">Cell membrane</location>
        <topology evidence="1">Multi-pass membrane protein</topology>
    </subcellularLocation>
</comment>
<dbReference type="SUPFAM" id="SSF82861">
    <property type="entry name" value="Mechanosensitive channel protein MscS (YggB), transmembrane region"/>
    <property type="match status" value="1"/>
</dbReference>
<feature type="transmembrane region" description="Helical" evidence="7">
    <location>
        <begin position="416"/>
        <end position="434"/>
    </location>
</feature>
<evidence type="ECO:0000256" key="4">
    <source>
        <dbReference type="ARBA" id="ARBA00022692"/>
    </source>
</evidence>
<organism evidence="12 13">
    <name type="scientific">Hydrogenimonas thermophila</name>
    <dbReference type="NCBI Taxonomy" id="223786"/>
    <lineage>
        <taxon>Bacteria</taxon>
        <taxon>Pseudomonadati</taxon>
        <taxon>Campylobacterota</taxon>
        <taxon>Epsilonproteobacteria</taxon>
        <taxon>Campylobacterales</taxon>
        <taxon>Hydrogenimonadaceae</taxon>
        <taxon>Hydrogenimonas</taxon>
    </lineage>
</organism>
<keyword evidence="6 7" id="KW-0472">Membrane</keyword>
<dbReference type="STRING" id="223786.SAMN05216234_12324"/>
<evidence type="ECO:0000256" key="3">
    <source>
        <dbReference type="ARBA" id="ARBA00022475"/>
    </source>
</evidence>
<evidence type="ECO:0000313" key="12">
    <source>
        <dbReference type="EMBL" id="SFP51462.1"/>
    </source>
</evidence>